<keyword evidence="6" id="KW-0539">Nucleus</keyword>
<feature type="compositionally biased region" description="Acidic residues" evidence="7">
    <location>
        <begin position="169"/>
        <end position="180"/>
    </location>
</feature>
<evidence type="ECO:0000256" key="2">
    <source>
        <dbReference type="ARBA" id="ARBA00009001"/>
    </source>
</evidence>
<comment type="similarity">
    <text evidence="2">Belongs to the transcriptional coactivator PC4 family.</text>
</comment>
<evidence type="ECO:0000256" key="5">
    <source>
        <dbReference type="ARBA" id="ARBA00023163"/>
    </source>
</evidence>
<dbReference type="GO" id="GO:0003677">
    <property type="term" value="F:DNA binding"/>
    <property type="evidence" value="ECO:0007669"/>
    <property type="project" value="UniProtKB-KW"/>
</dbReference>
<evidence type="ECO:0000313" key="10">
    <source>
        <dbReference type="Proteomes" id="UP000005222"/>
    </source>
</evidence>
<sequence length="180" mass="20360">MREFIFVLLDKPDCNSSIPQHLYRNSTTMSYKRSYSNRGNDSGAAAQGVNDTVIELDKKKQVTVRKFNNINLVDIREFFEDKETGEKKPTKKGISLTEESWKKLVSSVGKIQDALDELNGVKPSKAQKLETTEESIKNNADGESKDDANLESDRQPASTMEQRKYGDGKDDEEEESDEDN</sequence>
<dbReference type="InterPro" id="IPR045125">
    <property type="entry name" value="Sub1/Tcp4-like"/>
</dbReference>
<evidence type="ECO:0000259" key="8">
    <source>
        <dbReference type="Pfam" id="PF02229"/>
    </source>
</evidence>
<evidence type="ECO:0000256" key="6">
    <source>
        <dbReference type="ARBA" id="ARBA00023242"/>
    </source>
</evidence>
<evidence type="ECO:0000256" key="7">
    <source>
        <dbReference type="SAM" id="MobiDB-lite"/>
    </source>
</evidence>
<dbReference type="SUPFAM" id="SSF54447">
    <property type="entry name" value="ssDNA-binding transcriptional regulator domain"/>
    <property type="match status" value="1"/>
</dbReference>
<proteinExistence type="inferred from homology"/>
<dbReference type="STRING" id="559304.G8YLY6"/>
<comment type="subcellular location">
    <subcellularLocation>
        <location evidence="1">Nucleus</location>
    </subcellularLocation>
</comment>
<dbReference type="GO" id="GO:0060261">
    <property type="term" value="P:positive regulation of transcription initiation by RNA polymerase II"/>
    <property type="evidence" value="ECO:0007669"/>
    <property type="project" value="InterPro"/>
</dbReference>
<evidence type="ECO:0000256" key="1">
    <source>
        <dbReference type="ARBA" id="ARBA00004123"/>
    </source>
</evidence>
<dbReference type="PANTHER" id="PTHR13215">
    <property type="entry name" value="RNA POLYMERASE II TRANSCRIPTIONAL COACTIVATOR"/>
    <property type="match status" value="1"/>
</dbReference>
<dbReference type="InParanoid" id="G8YLY6"/>
<dbReference type="Pfam" id="PF02229">
    <property type="entry name" value="PC4"/>
    <property type="match status" value="1"/>
</dbReference>
<dbReference type="InterPro" id="IPR009044">
    <property type="entry name" value="ssDNA-bd_transcriptional_reg"/>
</dbReference>
<organism evidence="9 10">
    <name type="scientific">Pichia sorbitophila (strain ATCC MYA-4447 / BCRC 22081 / CBS 7064 / NBRC 10061 / NRRL Y-12695)</name>
    <name type="common">Hybrid yeast</name>
    <dbReference type="NCBI Taxonomy" id="559304"/>
    <lineage>
        <taxon>Eukaryota</taxon>
        <taxon>Fungi</taxon>
        <taxon>Dikarya</taxon>
        <taxon>Ascomycota</taxon>
        <taxon>Saccharomycotina</taxon>
        <taxon>Pichiomycetes</taxon>
        <taxon>Debaryomycetaceae</taxon>
        <taxon>Millerozyma</taxon>
    </lineage>
</organism>
<dbReference type="Proteomes" id="UP000005222">
    <property type="component" value="Chromosome F"/>
</dbReference>
<dbReference type="InterPro" id="IPR003173">
    <property type="entry name" value="PC4_C"/>
</dbReference>
<keyword evidence="3" id="KW-0805">Transcription regulation</keyword>
<evidence type="ECO:0000256" key="4">
    <source>
        <dbReference type="ARBA" id="ARBA00023125"/>
    </source>
</evidence>
<dbReference type="EMBL" id="FO082054">
    <property type="protein sequence ID" value="CCE89070.1"/>
    <property type="molecule type" value="Genomic_DNA"/>
</dbReference>
<keyword evidence="4" id="KW-0238">DNA-binding</keyword>
<gene>
    <name evidence="9" type="primary">Piso0_001868</name>
    <name evidence="9" type="ORF">GNLVRS01_PISO0F15823g</name>
</gene>
<accession>G8YLY6</accession>
<dbReference type="AlphaFoldDB" id="G8YLY6"/>
<keyword evidence="10" id="KW-1185">Reference proteome</keyword>
<feature type="region of interest" description="Disordered" evidence="7">
    <location>
        <begin position="122"/>
        <end position="180"/>
    </location>
</feature>
<dbReference type="eggNOG" id="KOG2712">
    <property type="taxonomic scope" value="Eukaryota"/>
</dbReference>
<dbReference type="GO" id="GO:0003713">
    <property type="term" value="F:transcription coactivator activity"/>
    <property type="evidence" value="ECO:0007669"/>
    <property type="project" value="InterPro"/>
</dbReference>
<evidence type="ECO:0000313" key="9">
    <source>
        <dbReference type="EMBL" id="CCE89070.1"/>
    </source>
</evidence>
<evidence type="ECO:0000256" key="3">
    <source>
        <dbReference type="ARBA" id="ARBA00023015"/>
    </source>
</evidence>
<keyword evidence="5" id="KW-0804">Transcription</keyword>
<dbReference type="GO" id="GO:0005634">
    <property type="term" value="C:nucleus"/>
    <property type="evidence" value="ECO:0007669"/>
    <property type="project" value="UniProtKB-SubCell"/>
</dbReference>
<feature type="domain" description="Transcriptional coactivator p15 (PC4) C-terminal" evidence="8">
    <location>
        <begin position="55"/>
        <end position="106"/>
    </location>
</feature>
<dbReference type="Gene3D" id="2.30.31.10">
    <property type="entry name" value="Transcriptional Coactivator Pc4, Chain A"/>
    <property type="match status" value="1"/>
</dbReference>
<name>G8YLY6_PICSO</name>
<dbReference type="HOGENOM" id="CLU_144950_0_0_1"/>
<feature type="compositionally biased region" description="Basic and acidic residues" evidence="7">
    <location>
        <begin position="127"/>
        <end position="154"/>
    </location>
</feature>
<dbReference type="OrthoDB" id="2505440at2759"/>
<reference evidence="9 10" key="1">
    <citation type="journal article" date="2012" name="G3 (Bethesda)">
        <title>Pichia sorbitophila, an interspecies yeast hybrid reveals early steps of genome resolution following polyploidization.</title>
        <authorList>
            <person name="Leh Louis V."/>
            <person name="Despons L."/>
            <person name="Friedrich A."/>
            <person name="Martin T."/>
            <person name="Durrens P."/>
            <person name="Casaregola S."/>
            <person name="Neuveglise C."/>
            <person name="Fairhead C."/>
            <person name="Marck C."/>
            <person name="Cruz J.A."/>
            <person name="Straub M.L."/>
            <person name="Kugler V."/>
            <person name="Sacerdot C."/>
            <person name="Uzunov Z."/>
            <person name="Thierry A."/>
            <person name="Weiss S."/>
            <person name="Bleykasten C."/>
            <person name="De Montigny J."/>
            <person name="Jacques N."/>
            <person name="Jung P."/>
            <person name="Lemaire M."/>
            <person name="Mallet S."/>
            <person name="Morel G."/>
            <person name="Richard G.F."/>
            <person name="Sarkar A."/>
            <person name="Savel G."/>
            <person name="Schacherer J."/>
            <person name="Seret M.L."/>
            <person name="Talla E."/>
            <person name="Samson G."/>
            <person name="Jubin C."/>
            <person name="Poulain J."/>
            <person name="Vacherie B."/>
            <person name="Barbe V."/>
            <person name="Pelletier E."/>
            <person name="Sherman D.J."/>
            <person name="Westhof E."/>
            <person name="Weissenbach J."/>
            <person name="Baret P.V."/>
            <person name="Wincker P."/>
            <person name="Gaillardin C."/>
            <person name="Dujon B."/>
            <person name="Souciet J.L."/>
        </authorList>
    </citation>
    <scope>NUCLEOTIDE SEQUENCE [LARGE SCALE GENOMIC DNA]</scope>
    <source>
        <strain evidence="10">ATCC MYA-4447 / BCRC 22081 / CBS 7064 / NBRC 10061 / NRRL Y-12695</strain>
    </source>
</reference>
<protein>
    <submittedName>
        <fullName evidence="9">Piso0_001868 protein</fullName>
    </submittedName>
</protein>